<dbReference type="Proteomes" id="UP001144205">
    <property type="component" value="Unassembled WGS sequence"/>
</dbReference>
<dbReference type="PANTHER" id="PTHR41533:SF1">
    <property type="entry name" value="L,D-TRANSPEPTIDASE YCBB-RELATED"/>
    <property type="match status" value="1"/>
</dbReference>
<dbReference type="PANTHER" id="PTHR41533">
    <property type="entry name" value="L,D-TRANSPEPTIDASE HI_1667-RELATED"/>
    <property type="match status" value="1"/>
</dbReference>
<accession>A0ABQ5LUP1</accession>
<evidence type="ECO:0000313" key="3">
    <source>
        <dbReference type="Proteomes" id="UP001144205"/>
    </source>
</evidence>
<feature type="domain" description="Peptidoglycan binding-like" evidence="1">
    <location>
        <begin position="21"/>
        <end position="59"/>
    </location>
</feature>
<dbReference type="InterPro" id="IPR036366">
    <property type="entry name" value="PGBDSf"/>
</dbReference>
<dbReference type="InterPro" id="IPR002477">
    <property type="entry name" value="Peptidoglycan-bd-like"/>
</dbReference>
<dbReference type="InterPro" id="IPR036365">
    <property type="entry name" value="PGBD-like_sf"/>
</dbReference>
<gene>
    <name evidence="2" type="ORF">STA1M1_23520</name>
</gene>
<dbReference type="InterPro" id="IPR052905">
    <property type="entry name" value="LD-transpeptidase_YkuD-like"/>
</dbReference>
<name>A0ABQ5LUP1_9RHOB</name>
<reference evidence="2" key="1">
    <citation type="journal article" date="2023" name="Int. J. Syst. Evol. Microbiol.">
        <title>Sinisalibacter aestuarii sp. nov., isolated from estuarine sediment of the Arakawa River.</title>
        <authorList>
            <person name="Arafat S.T."/>
            <person name="Hirano S."/>
            <person name="Sato A."/>
            <person name="Takeuchi K."/>
            <person name="Yasuda T."/>
            <person name="Terahara T."/>
            <person name="Hamada M."/>
            <person name="Kobayashi T."/>
        </authorList>
    </citation>
    <scope>NUCLEOTIDE SEQUENCE</scope>
    <source>
        <strain evidence="2">B-399</strain>
    </source>
</reference>
<dbReference type="SUPFAM" id="SSF47090">
    <property type="entry name" value="PGBD-like"/>
    <property type="match status" value="2"/>
</dbReference>
<comment type="caution">
    <text evidence="2">The sequence shown here is derived from an EMBL/GenBank/DDBJ whole genome shotgun (WGS) entry which is preliminary data.</text>
</comment>
<organism evidence="2 3">
    <name type="scientific">Sinisalibacter aestuarii</name>
    <dbReference type="NCBI Taxonomy" id="2949426"/>
    <lineage>
        <taxon>Bacteria</taxon>
        <taxon>Pseudomonadati</taxon>
        <taxon>Pseudomonadota</taxon>
        <taxon>Alphaproteobacteria</taxon>
        <taxon>Rhodobacterales</taxon>
        <taxon>Roseobacteraceae</taxon>
        <taxon>Sinisalibacter</taxon>
    </lineage>
</organism>
<sequence>MSILKRGLKGAPVKRLQERLGITADGDFGPGTEKAVKDFQKANGLAVDGIAGPDTFTAMGLYELVLLRRGSRGDAVKRLQEGLGIGADGIFGPGTEKAVKAFQEANGLAADGIAGPKTLAKLNSFEEVTEETVKRAEVKPDEAHFESEPLPEIKGAEVVEGSEGEDQLEETSIWSKVTGWFKR</sequence>
<dbReference type="Pfam" id="PF01471">
    <property type="entry name" value="PG_binding_1"/>
    <property type="match status" value="2"/>
</dbReference>
<dbReference type="RefSeq" id="WP_281842521.1">
    <property type="nucleotide sequence ID" value="NZ_BROH01000006.1"/>
</dbReference>
<dbReference type="EMBL" id="BROH01000006">
    <property type="protein sequence ID" value="GKY88483.1"/>
    <property type="molecule type" value="Genomic_DNA"/>
</dbReference>
<evidence type="ECO:0000313" key="2">
    <source>
        <dbReference type="EMBL" id="GKY88483.1"/>
    </source>
</evidence>
<keyword evidence="3" id="KW-1185">Reference proteome</keyword>
<proteinExistence type="predicted"/>
<dbReference type="Gene3D" id="1.10.101.10">
    <property type="entry name" value="PGBD-like superfamily/PGBD"/>
    <property type="match status" value="2"/>
</dbReference>
<protein>
    <recommendedName>
        <fullName evidence="1">Peptidoglycan binding-like domain-containing protein</fullName>
    </recommendedName>
</protein>
<feature type="domain" description="Peptidoglycan binding-like" evidence="1">
    <location>
        <begin position="85"/>
        <end position="122"/>
    </location>
</feature>
<evidence type="ECO:0000259" key="1">
    <source>
        <dbReference type="Pfam" id="PF01471"/>
    </source>
</evidence>